<reference evidence="2 3" key="1">
    <citation type="submission" date="2017-07" db="EMBL/GenBank/DDBJ databases">
        <title>Paenibacillus herberti R33 genome sequencing and assembly.</title>
        <authorList>
            <person name="Su W."/>
        </authorList>
    </citation>
    <scope>NUCLEOTIDE SEQUENCE [LARGE SCALE GENOMIC DNA]</scope>
    <source>
        <strain evidence="2 3">R33</strain>
    </source>
</reference>
<keyword evidence="3" id="KW-1185">Reference proteome</keyword>
<dbReference type="SUPFAM" id="SSF55383">
    <property type="entry name" value="Copper amine oxidase, domain N"/>
    <property type="match status" value="1"/>
</dbReference>
<evidence type="ECO:0000259" key="1">
    <source>
        <dbReference type="Pfam" id="PF07833"/>
    </source>
</evidence>
<comment type="caution">
    <text evidence="2">The sequence shown here is derived from an EMBL/GenBank/DDBJ whole genome shotgun (WGS) entry which is preliminary data.</text>
</comment>
<dbReference type="AlphaFoldDB" id="A0A229P379"/>
<dbReference type="Pfam" id="PF07833">
    <property type="entry name" value="Cu_amine_oxidN1"/>
    <property type="match status" value="1"/>
</dbReference>
<dbReference type="Proteomes" id="UP000215145">
    <property type="component" value="Unassembled WGS sequence"/>
</dbReference>
<organism evidence="2 3">
    <name type="scientific">Paenibacillus herberti</name>
    <dbReference type="NCBI Taxonomy" id="1619309"/>
    <lineage>
        <taxon>Bacteria</taxon>
        <taxon>Bacillati</taxon>
        <taxon>Bacillota</taxon>
        <taxon>Bacilli</taxon>
        <taxon>Bacillales</taxon>
        <taxon>Paenibacillaceae</taxon>
        <taxon>Paenibacillus</taxon>
    </lineage>
</organism>
<dbReference type="EMBL" id="NMUQ01000001">
    <property type="protein sequence ID" value="OXM16404.1"/>
    <property type="molecule type" value="Genomic_DNA"/>
</dbReference>
<gene>
    <name evidence="2" type="ORF">CGZ75_06940</name>
</gene>
<protein>
    <recommendedName>
        <fullName evidence="1">Copper amine oxidase-like N-terminal domain-containing protein</fullName>
    </recommendedName>
</protein>
<dbReference type="InterPro" id="IPR012854">
    <property type="entry name" value="Cu_amine_oxidase-like_N"/>
</dbReference>
<dbReference type="Gene3D" id="3.30.457.10">
    <property type="entry name" value="Copper amine oxidase-like, N-terminal domain"/>
    <property type="match status" value="1"/>
</dbReference>
<proteinExistence type="predicted"/>
<sequence length="172" mass="18601">MAVCLLLSIPANGASSKASAAEAKAGGIRLIFNGSEYKTKAAAFIDKGVAFLPLRDVGGLLGSIVKWDINSKTVLMSYPELLVKLSADSMEAAVNDKTIRLSSPLRNVNGTLFAPLRFFAEVTGASVQWDSLTNTATMKRLDDYDDMLERQGAWLNRITAQQQNNSTNKSEL</sequence>
<dbReference type="InterPro" id="IPR036582">
    <property type="entry name" value="Mao_N_sf"/>
</dbReference>
<name>A0A229P379_9BACL</name>
<accession>A0A229P379</accession>
<feature type="domain" description="Copper amine oxidase-like N-terminal" evidence="1">
    <location>
        <begin position="32"/>
        <end position="136"/>
    </location>
</feature>
<evidence type="ECO:0000313" key="2">
    <source>
        <dbReference type="EMBL" id="OXM16404.1"/>
    </source>
</evidence>
<evidence type="ECO:0000313" key="3">
    <source>
        <dbReference type="Proteomes" id="UP000215145"/>
    </source>
</evidence>